<protein>
    <recommendedName>
        <fullName evidence="10">Type I restriction enzyme endonuclease subunit</fullName>
        <shortName evidence="10">R protein</shortName>
        <ecNumber evidence="10">3.1.21.3</ecNumber>
    </recommendedName>
</protein>
<evidence type="ECO:0000256" key="7">
    <source>
        <dbReference type="ARBA" id="ARBA00022801"/>
    </source>
</evidence>
<dbReference type="InterPro" id="IPR051268">
    <property type="entry name" value="Type-I_R_enzyme_R_subunit"/>
</dbReference>
<keyword evidence="13" id="KW-1185">Reference proteome</keyword>
<dbReference type="PANTHER" id="PTHR30195">
    <property type="entry name" value="TYPE I SITE-SPECIFIC DEOXYRIBONUCLEASE PROTEIN SUBUNIT M AND R"/>
    <property type="match status" value="1"/>
</dbReference>
<dbReference type="Gene3D" id="3.90.1570.50">
    <property type="match status" value="1"/>
</dbReference>
<evidence type="ECO:0000313" key="13">
    <source>
        <dbReference type="Proteomes" id="UP000030129"/>
    </source>
</evidence>
<evidence type="ECO:0000256" key="1">
    <source>
        <dbReference type="ARBA" id="ARBA00000851"/>
    </source>
</evidence>
<keyword evidence="5 10" id="KW-0680">Restriction system</keyword>
<dbReference type="RefSeq" id="WP_035133545.1">
    <property type="nucleotide sequence ID" value="NZ_JRLV01000009.1"/>
</dbReference>
<dbReference type="GO" id="GO:0009307">
    <property type="term" value="P:DNA restriction-modification system"/>
    <property type="evidence" value="ECO:0007669"/>
    <property type="project" value="UniProtKB-KW"/>
</dbReference>
<dbReference type="NCBIfam" id="TIGR00348">
    <property type="entry name" value="hsdR"/>
    <property type="match status" value="1"/>
</dbReference>
<evidence type="ECO:0000256" key="8">
    <source>
        <dbReference type="ARBA" id="ARBA00022840"/>
    </source>
</evidence>
<dbReference type="SUPFAM" id="SSF52540">
    <property type="entry name" value="P-loop containing nucleoside triphosphate hydrolases"/>
    <property type="match status" value="1"/>
</dbReference>
<dbReference type="EC" id="3.1.21.3" evidence="10"/>
<comment type="caution">
    <text evidence="12">The sequence shown here is derived from an EMBL/GenBank/DDBJ whole genome shotgun (WGS) entry which is preliminary data.</text>
</comment>
<keyword evidence="9 10" id="KW-0238">DNA-binding</keyword>
<evidence type="ECO:0000256" key="5">
    <source>
        <dbReference type="ARBA" id="ARBA00022747"/>
    </source>
</evidence>
<dbReference type="EMBL" id="JRLV01000009">
    <property type="protein sequence ID" value="KGO80770.1"/>
    <property type="molecule type" value="Genomic_DNA"/>
</dbReference>
<evidence type="ECO:0000256" key="4">
    <source>
        <dbReference type="ARBA" id="ARBA00022741"/>
    </source>
</evidence>
<dbReference type="Proteomes" id="UP000030129">
    <property type="component" value="Unassembled WGS sequence"/>
</dbReference>
<dbReference type="Pfam" id="PF22679">
    <property type="entry name" value="T1R_D3-like"/>
    <property type="match status" value="1"/>
</dbReference>
<gene>
    <name evidence="12" type="ORF">Q763_09540</name>
</gene>
<evidence type="ECO:0000256" key="10">
    <source>
        <dbReference type="RuleBase" id="RU364115"/>
    </source>
</evidence>
<dbReference type="PROSITE" id="PS51192">
    <property type="entry name" value="HELICASE_ATP_BIND_1"/>
    <property type="match status" value="1"/>
</dbReference>
<comment type="catalytic activity">
    <reaction evidence="1 10">
        <text>Endonucleolytic cleavage of DNA to give random double-stranded fragments with terminal 5'-phosphates, ATP is simultaneously hydrolyzed.</text>
        <dbReference type="EC" id="3.1.21.3"/>
    </reaction>
</comment>
<proteinExistence type="inferred from homology"/>
<dbReference type="GO" id="GO:0005524">
    <property type="term" value="F:ATP binding"/>
    <property type="evidence" value="ECO:0007669"/>
    <property type="project" value="UniProtKB-KW"/>
</dbReference>
<comment type="function">
    <text evidence="10">Subunit R is required for both nuclease and ATPase activities, but not for modification.</text>
</comment>
<comment type="similarity">
    <text evidence="2 10">Belongs to the HsdR family.</text>
</comment>
<dbReference type="CDD" id="cd18030">
    <property type="entry name" value="DEXHc_RE_I_HsdR"/>
    <property type="match status" value="1"/>
</dbReference>
<evidence type="ECO:0000313" key="12">
    <source>
        <dbReference type="EMBL" id="KGO80770.1"/>
    </source>
</evidence>
<dbReference type="InterPro" id="IPR004473">
    <property type="entry name" value="Restrct_endonuc_typeI_HsdR"/>
</dbReference>
<dbReference type="InterPro" id="IPR040980">
    <property type="entry name" value="SWI2_SNF2"/>
</dbReference>
<accession>A0A0A2LXC9</accession>
<keyword evidence="7 10" id="KW-0378">Hydrolase</keyword>
<dbReference type="InterPro" id="IPR027417">
    <property type="entry name" value="P-loop_NTPase"/>
</dbReference>
<dbReference type="InterPro" id="IPR014001">
    <property type="entry name" value="Helicase_ATP-bd"/>
</dbReference>
<evidence type="ECO:0000256" key="6">
    <source>
        <dbReference type="ARBA" id="ARBA00022759"/>
    </source>
</evidence>
<dbReference type="CDD" id="cd18800">
    <property type="entry name" value="SF2_C_EcoR124I-like"/>
    <property type="match status" value="1"/>
</dbReference>
<reference evidence="12 13" key="1">
    <citation type="submission" date="2013-09" db="EMBL/GenBank/DDBJ databases">
        <authorList>
            <person name="Zeng Z."/>
            <person name="Chen C."/>
        </authorList>
    </citation>
    <scope>NUCLEOTIDE SEQUENCE [LARGE SCALE GENOMIC DNA]</scope>
    <source>
        <strain evidence="12 13">F44-8</strain>
    </source>
</reference>
<comment type="subunit">
    <text evidence="10">The type I restriction/modification system is composed of three polypeptides R, M and S.</text>
</comment>
<dbReference type="PANTHER" id="PTHR30195:SF15">
    <property type="entry name" value="TYPE I RESTRICTION ENZYME HINDI ENDONUCLEASE SUBUNIT"/>
    <property type="match status" value="1"/>
</dbReference>
<dbReference type="STRING" id="1406840.Q763_09540"/>
<sequence>MAVPSFKEDHISQLPALKLLMNMGWKYISPEQALEARGGRTSNVLLETILKNQLQLINTIEYKGKEFPFSDANINNAILAIRDLPIQDGFIAANKAFYELITLGRSFEQSILGDKKSFSFHYIDWKHPENNTYHVSEEFSVLRSGSSEHYRPDIVLFINGIPVVVIECKSPKIKDPIDKSIEQHLRNQQEDGIRALYQYSNLAMGLATNEAKYATTATQKEFWSFWKELFKTKAEETAWLDKLQALKNQPLPTNERTTLFQERYKNVWTFFQNLEKEEQAVTEQDKLLFSICKPERLLDLFFNFTLYDDGIKKVTRYQQYFAVHNTLDKIVKTDSEGLRKGGVIWHTQGSGKSLTMVMLAQLIATHPQIKNPKIILVTDRIDLDDQITETFKKCQIPVENAQTGKHLVELLSGTGDTVITTLIHKFEAAVNQAKEGFDSPDIFVLVDEGHRSQYGTFNIKMQKVFPKGCFIAFTGTPLMKKEKSTANRFGGLIDVYSITDAVEDGAVVPLLYEGRHNLIEVNEKPLDNYFDRISEPLTPYGKAALKRKFSSTNQLNKAEEIIYARAWDISDHYEQNVQDILFGSLKAKGQLVAPNKTTAIRYREFIRQIGKITCEVLISPPDVRENYEDAFEESDDLILKFWKAMMDKYGSPENYEKSLISSFKKQDQPEIIIVVDKLLTGFDAPNNYVLYLTRQLKEHTLLQAVARVNRLAPGKEHGLIIDYYGNLENLDMALETYSGADNYDAADLEGTLTNISEEIKRLPQAHSEVWDIFKEVKNKYDEPAYEELLQDEAIRHIFYEKVSAFSRLLKLALSSFEFISKTPEQQISKYKQDAKFFLGLRIAVKRRYFDDLEYKEYEPQVQKLIDKHITTEGEILRITEMVNIFDKEERDREVEKITSKAAKADHIASRTIKAINVKINEDPVYYKKLSRLIRDTIEDYHQHRISEADYLNKAREYEDQFHNGRQDNVPENLTGNDTGIAIYNLVNEIFKGNLKRSEGSQNIAALMAEGIDEVIKSIVFENGKPIIDWVNKSDIEGRIKIDIDDYLFDLKTQQGIELPFDLIDELVEEGIKVAKLKYV</sequence>
<evidence type="ECO:0000259" key="11">
    <source>
        <dbReference type="PROSITE" id="PS51192"/>
    </source>
</evidence>
<dbReference type="GO" id="GO:0003677">
    <property type="term" value="F:DNA binding"/>
    <property type="evidence" value="ECO:0007669"/>
    <property type="project" value="UniProtKB-KW"/>
</dbReference>
<dbReference type="Gene3D" id="3.40.50.300">
    <property type="entry name" value="P-loop containing nucleotide triphosphate hydrolases"/>
    <property type="match status" value="2"/>
</dbReference>
<dbReference type="Pfam" id="PF11867">
    <property type="entry name" value="T1RH-like_C"/>
    <property type="match status" value="1"/>
</dbReference>
<dbReference type="InterPro" id="IPR007409">
    <property type="entry name" value="Restrct_endonuc_type1_HsdR_N"/>
</dbReference>
<evidence type="ECO:0000256" key="2">
    <source>
        <dbReference type="ARBA" id="ARBA00008598"/>
    </source>
</evidence>
<dbReference type="Pfam" id="PF18766">
    <property type="entry name" value="SWI2_SNF2"/>
    <property type="match status" value="1"/>
</dbReference>
<dbReference type="InterPro" id="IPR055180">
    <property type="entry name" value="HsdR_RecA-like_helicase_dom_2"/>
</dbReference>
<organism evidence="12 13">
    <name type="scientific">Flavobacterium beibuense F44-8</name>
    <dbReference type="NCBI Taxonomy" id="1406840"/>
    <lineage>
        <taxon>Bacteria</taxon>
        <taxon>Pseudomonadati</taxon>
        <taxon>Bacteroidota</taxon>
        <taxon>Flavobacteriia</taxon>
        <taxon>Flavobacteriales</taxon>
        <taxon>Flavobacteriaceae</taxon>
        <taxon>Flavobacterium</taxon>
    </lineage>
</organism>
<dbReference type="Pfam" id="PF04313">
    <property type="entry name" value="HSDR_N"/>
    <property type="match status" value="1"/>
</dbReference>
<keyword evidence="8 10" id="KW-0067">ATP-binding</keyword>
<keyword evidence="4 10" id="KW-0547">Nucleotide-binding</keyword>
<dbReference type="AlphaFoldDB" id="A0A0A2LXC9"/>
<dbReference type="eggNOG" id="COG0610">
    <property type="taxonomic scope" value="Bacteria"/>
</dbReference>
<dbReference type="GO" id="GO:0009035">
    <property type="term" value="F:type I site-specific deoxyribonuclease activity"/>
    <property type="evidence" value="ECO:0007669"/>
    <property type="project" value="UniProtKB-EC"/>
</dbReference>
<feature type="domain" description="Helicase ATP-binding" evidence="11">
    <location>
        <begin position="333"/>
        <end position="495"/>
    </location>
</feature>
<evidence type="ECO:0000256" key="3">
    <source>
        <dbReference type="ARBA" id="ARBA00022722"/>
    </source>
</evidence>
<name>A0A0A2LXC9_9FLAO</name>
<dbReference type="CDD" id="cd22332">
    <property type="entry name" value="HsdR_N"/>
    <property type="match status" value="1"/>
</dbReference>
<evidence type="ECO:0000256" key="9">
    <source>
        <dbReference type="ARBA" id="ARBA00023125"/>
    </source>
</evidence>
<dbReference type="SMART" id="SM00487">
    <property type="entry name" value="DEXDc"/>
    <property type="match status" value="1"/>
</dbReference>
<dbReference type="InterPro" id="IPR021810">
    <property type="entry name" value="T1RH-like_C"/>
</dbReference>
<keyword evidence="3" id="KW-0540">Nuclease</keyword>
<keyword evidence="6 12" id="KW-0255">Endonuclease</keyword>